<dbReference type="EMBL" id="BMMH01000002">
    <property type="protein sequence ID" value="GGK99682.1"/>
    <property type="molecule type" value="Genomic_DNA"/>
</dbReference>
<feature type="region of interest" description="Disordered" evidence="1">
    <location>
        <begin position="77"/>
        <end position="109"/>
    </location>
</feature>
<reference evidence="2" key="1">
    <citation type="journal article" date="2014" name="Int. J. Syst. Evol. Microbiol.">
        <title>Complete genome sequence of Corynebacterium casei LMG S-19264T (=DSM 44701T), isolated from a smear-ripened cheese.</title>
        <authorList>
            <consortium name="US DOE Joint Genome Institute (JGI-PGF)"/>
            <person name="Walter F."/>
            <person name="Albersmeier A."/>
            <person name="Kalinowski J."/>
            <person name="Ruckert C."/>
        </authorList>
    </citation>
    <scope>NUCLEOTIDE SEQUENCE</scope>
    <source>
        <strain evidence="2">CGMCC 4.3508</strain>
    </source>
</reference>
<proteinExistence type="predicted"/>
<evidence type="ECO:0000313" key="3">
    <source>
        <dbReference type="Proteomes" id="UP000638263"/>
    </source>
</evidence>
<sequence length="109" mass="11450">MPHQAAPRPAHRAEAGRRVVGTLRRSGVTMPDDDDLGAVAELLVRLALSLLLNPEGRLDISAPPRFASIPGAIRHGWCGDPAPDQRGGSNPVGARSYRPGPIGSHPPEA</sequence>
<organism evidence="2 3">
    <name type="scientific">Nocardia jinanensis</name>
    <dbReference type="NCBI Taxonomy" id="382504"/>
    <lineage>
        <taxon>Bacteria</taxon>
        <taxon>Bacillati</taxon>
        <taxon>Actinomycetota</taxon>
        <taxon>Actinomycetes</taxon>
        <taxon>Mycobacteriales</taxon>
        <taxon>Nocardiaceae</taxon>
        <taxon>Nocardia</taxon>
    </lineage>
</organism>
<protein>
    <submittedName>
        <fullName evidence="2">Uncharacterized protein</fullName>
    </submittedName>
</protein>
<evidence type="ECO:0000256" key="1">
    <source>
        <dbReference type="SAM" id="MobiDB-lite"/>
    </source>
</evidence>
<dbReference type="AlphaFoldDB" id="A0A917VMQ4"/>
<reference evidence="2" key="2">
    <citation type="submission" date="2020-09" db="EMBL/GenBank/DDBJ databases">
        <authorList>
            <person name="Sun Q."/>
            <person name="Zhou Y."/>
        </authorList>
    </citation>
    <scope>NUCLEOTIDE SEQUENCE</scope>
    <source>
        <strain evidence="2">CGMCC 4.3508</strain>
    </source>
</reference>
<evidence type="ECO:0000313" key="2">
    <source>
        <dbReference type="EMBL" id="GGK99682.1"/>
    </source>
</evidence>
<comment type="caution">
    <text evidence="2">The sequence shown here is derived from an EMBL/GenBank/DDBJ whole genome shotgun (WGS) entry which is preliminary data.</text>
</comment>
<dbReference type="Proteomes" id="UP000638263">
    <property type="component" value="Unassembled WGS sequence"/>
</dbReference>
<accession>A0A917VMQ4</accession>
<keyword evidence="3" id="KW-1185">Reference proteome</keyword>
<name>A0A917VMQ4_9NOCA</name>
<gene>
    <name evidence="2" type="ORF">GCM10011588_12920</name>
</gene>